<dbReference type="InterPro" id="IPR007485">
    <property type="entry name" value="LPS_assembly_LptE"/>
</dbReference>
<dbReference type="Proteomes" id="UP000184211">
    <property type="component" value="Unassembled WGS sequence"/>
</dbReference>
<protein>
    <submittedName>
        <fullName evidence="1">LPS-assembly lipoprotein</fullName>
    </submittedName>
</protein>
<name>A0A1M5T0G2_9RHOB</name>
<dbReference type="EMBL" id="FQWM01000005">
    <property type="protein sequence ID" value="SHH44195.1"/>
    <property type="molecule type" value="Genomic_DNA"/>
</dbReference>
<keyword evidence="2" id="KW-1185">Reference proteome</keyword>
<reference evidence="2" key="1">
    <citation type="submission" date="2016-11" db="EMBL/GenBank/DDBJ databases">
        <authorList>
            <person name="Varghese N."/>
            <person name="Submissions S."/>
        </authorList>
    </citation>
    <scope>NUCLEOTIDE SEQUENCE [LARGE SCALE GENOMIC DNA]</scope>
    <source>
        <strain evidence="2">DSM 28223</strain>
    </source>
</reference>
<dbReference type="STRING" id="870908.SAMN04488044_2547"/>
<proteinExistence type="predicted"/>
<evidence type="ECO:0000313" key="1">
    <source>
        <dbReference type="EMBL" id="SHH44195.1"/>
    </source>
</evidence>
<dbReference type="Pfam" id="PF04390">
    <property type="entry name" value="LptE"/>
    <property type="match status" value="1"/>
</dbReference>
<dbReference type="OrthoDB" id="7629596at2"/>
<dbReference type="GO" id="GO:0043165">
    <property type="term" value="P:Gram-negative-bacterium-type cell outer membrane assembly"/>
    <property type="evidence" value="ECO:0007669"/>
    <property type="project" value="InterPro"/>
</dbReference>
<keyword evidence="1" id="KW-0449">Lipoprotein</keyword>
<gene>
    <name evidence="1" type="ORF">SAMN04488044_2547</name>
</gene>
<dbReference type="PROSITE" id="PS51257">
    <property type="entry name" value="PROKAR_LIPOPROTEIN"/>
    <property type="match status" value="1"/>
</dbReference>
<dbReference type="GO" id="GO:0019867">
    <property type="term" value="C:outer membrane"/>
    <property type="evidence" value="ECO:0007669"/>
    <property type="project" value="InterPro"/>
</dbReference>
<sequence length="169" mass="18196">MSSFNRRSVLLLAAGLPTFGLGLAGCGFEPAYGPNSAATRLRNAILVDEPSNQDQFELVRQLEHRLGAANDARFGLSVALDIREEGVALTSDNRTTRKEVIGKGTYALRDLASKEVLLSGKVDSFTGYSTTGSTVSELAARRDARRRLMIILADRITTELIAKANTLPG</sequence>
<dbReference type="Gene3D" id="3.30.160.150">
    <property type="entry name" value="Lipoprotein like domain"/>
    <property type="match status" value="1"/>
</dbReference>
<dbReference type="AlphaFoldDB" id="A0A1M5T0G2"/>
<evidence type="ECO:0000313" key="2">
    <source>
        <dbReference type="Proteomes" id="UP000184211"/>
    </source>
</evidence>
<dbReference type="RefSeq" id="WP_072793410.1">
    <property type="nucleotide sequence ID" value="NZ_FQWM01000005.1"/>
</dbReference>
<accession>A0A1M5T0G2</accession>
<organism evidence="1 2">
    <name type="scientific">Cognatishimia maritima</name>
    <dbReference type="NCBI Taxonomy" id="870908"/>
    <lineage>
        <taxon>Bacteria</taxon>
        <taxon>Pseudomonadati</taxon>
        <taxon>Pseudomonadota</taxon>
        <taxon>Alphaproteobacteria</taxon>
        <taxon>Rhodobacterales</taxon>
        <taxon>Paracoccaceae</taxon>
        <taxon>Cognatishimia</taxon>
    </lineage>
</organism>